<dbReference type="PANTHER" id="PTHR12360:SF12">
    <property type="entry name" value="TRANSCRIPTIONAL REPRESSOR NF-X1"/>
    <property type="match status" value="1"/>
</dbReference>
<dbReference type="AlphaFoldDB" id="A0A875RWR3"/>
<protein>
    <recommendedName>
        <fullName evidence="2">R3H domain-containing protein</fullName>
    </recommendedName>
</protein>
<dbReference type="Pfam" id="PF01424">
    <property type="entry name" value="R3H"/>
    <property type="match status" value="1"/>
</dbReference>
<dbReference type="GeneID" id="62193663"/>
<evidence type="ECO:0000256" key="1">
    <source>
        <dbReference type="SAM" id="MobiDB-lite"/>
    </source>
</evidence>
<organism evidence="3 4">
    <name type="scientific">Eeniella nana</name>
    <name type="common">Yeast</name>
    <name type="synonym">Brettanomyces nanus</name>
    <dbReference type="NCBI Taxonomy" id="13502"/>
    <lineage>
        <taxon>Eukaryota</taxon>
        <taxon>Fungi</taxon>
        <taxon>Dikarya</taxon>
        <taxon>Ascomycota</taxon>
        <taxon>Saccharomycotina</taxon>
        <taxon>Pichiomycetes</taxon>
        <taxon>Pichiales</taxon>
        <taxon>Pichiaceae</taxon>
        <taxon>Brettanomyces</taxon>
    </lineage>
</organism>
<evidence type="ECO:0000313" key="3">
    <source>
        <dbReference type="EMBL" id="QPG72958.1"/>
    </source>
</evidence>
<dbReference type="KEGG" id="bnn:FOA43_000262"/>
<dbReference type="SMART" id="SM00393">
    <property type="entry name" value="R3H"/>
    <property type="match status" value="1"/>
</dbReference>
<reference evidence="3" key="1">
    <citation type="submission" date="2020-10" db="EMBL/GenBank/DDBJ databases">
        <authorList>
            <person name="Roach M.J.R."/>
        </authorList>
    </citation>
    <scope>NUCLEOTIDE SEQUENCE</scope>
    <source>
        <strain evidence="3">CBS 1945</strain>
    </source>
</reference>
<dbReference type="RefSeq" id="XP_038776523.1">
    <property type="nucleotide sequence ID" value="XM_038920595.1"/>
</dbReference>
<feature type="compositionally biased region" description="Basic and acidic residues" evidence="1">
    <location>
        <begin position="328"/>
        <end position="341"/>
    </location>
</feature>
<dbReference type="InterPro" id="IPR034078">
    <property type="entry name" value="NFX1_fam"/>
</dbReference>
<name>A0A875RWR3_EENNA</name>
<accession>A0A875RWR3</accession>
<dbReference type="Proteomes" id="UP000662931">
    <property type="component" value="Chromosome 1"/>
</dbReference>
<dbReference type="GO" id="GO:0000122">
    <property type="term" value="P:negative regulation of transcription by RNA polymerase II"/>
    <property type="evidence" value="ECO:0007669"/>
    <property type="project" value="TreeGrafter"/>
</dbReference>
<dbReference type="PANTHER" id="PTHR12360">
    <property type="entry name" value="NUCLEAR TRANSCRIPTION FACTOR, X-BOX BINDING 1 NFX1"/>
    <property type="match status" value="1"/>
</dbReference>
<proteinExistence type="predicted"/>
<dbReference type="GO" id="GO:0000977">
    <property type="term" value="F:RNA polymerase II transcription regulatory region sequence-specific DNA binding"/>
    <property type="evidence" value="ECO:0007669"/>
    <property type="project" value="TreeGrafter"/>
</dbReference>
<dbReference type="InterPro" id="IPR036867">
    <property type="entry name" value="R3H_dom_sf"/>
</dbReference>
<keyword evidence="4" id="KW-1185">Reference proteome</keyword>
<feature type="region of interest" description="Disordered" evidence="1">
    <location>
        <begin position="311"/>
        <end position="341"/>
    </location>
</feature>
<evidence type="ECO:0000313" key="4">
    <source>
        <dbReference type="Proteomes" id="UP000662931"/>
    </source>
</evidence>
<dbReference type="EMBL" id="CP064812">
    <property type="protein sequence ID" value="QPG72958.1"/>
    <property type="molecule type" value="Genomic_DNA"/>
</dbReference>
<dbReference type="PROSITE" id="PS51061">
    <property type="entry name" value="R3H"/>
    <property type="match status" value="1"/>
</dbReference>
<feature type="domain" description="R3H" evidence="2">
    <location>
        <begin position="86"/>
        <end position="150"/>
    </location>
</feature>
<evidence type="ECO:0000259" key="2">
    <source>
        <dbReference type="PROSITE" id="PS51061"/>
    </source>
</evidence>
<dbReference type="SUPFAM" id="SSF82708">
    <property type="entry name" value="R3H domain"/>
    <property type="match status" value="1"/>
</dbReference>
<sequence>MVDVSCSCGRREAQIMCFEHAKGKKLECDDECLREQRNNTLFAAFNLGDSKTEGPLTLVSPELLAQRLAVDNTYTPEVLALYSKQPVWCTSIELIFSNLVLGKLSRNSHHFSPMKMVQRQFVHELADAYNVFSESQDPEPKRSVFVKTSKESRRPTLSLKESLTVMRQVKQVEEEKAKHQQLVYALSERQNSQPPEEREHYNALAIRDVFFGITRDKLEEATNDLWQDRTVLTKIQNCELKWIPDNTFVFYSDSYQEKSRVEEAELEILCDLFERRLKERNLAMRCCLARIDDTASIVYEFKGENNRERRTLKNDHDGYDDEAPSELQDEKPIDKSSFDWW</sequence>
<dbReference type="OrthoDB" id="6512771at2759"/>
<dbReference type="GO" id="GO:0000981">
    <property type="term" value="F:DNA-binding transcription factor activity, RNA polymerase II-specific"/>
    <property type="evidence" value="ECO:0007669"/>
    <property type="project" value="TreeGrafter"/>
</dbReference>
<gene>
    <name evidence="3" type="ORF">FOA43_000262</name>
</gene>
<dbReference type="Gene3D" id="3.30.1370.50">
    <property type="entry name" value="R3H-like domain"/>
    <property type="match status" value="1"/>
</dbReference>
<dbReference type="InterPro" id="IPR001374">
    <property type="entry name" value="R3H_dom"/>
</dbReference>
<dbReference type="GO" id="GO:0005634">
    <property type="term" value="C:nucleus"/>
    <property type="evidence" value="ECO:0007669"/>
    <property type="project" value="TreeGrafter"/>
</dbReference>